<keyword evidence="4 7" id="KW-0233">DNA recombination</keyword>
<dbReference type="InterPro" id="IPR003717">
    <property type="entry name" value="RecO"/>
</dbReference>
<comment type="similarity">
    <text evidence="1 7">Belongs to the RecO family.</text>
</comment>
<dbReference type="NCBIfam" id="TIGR00613">
    <property type="entry name" value="reco"/>
    <property type="match status" value="1"/>
</dbReference>
<comment type="caution">
    <text evidence="9">The sequence shown here is derived from an EMBL/GenBank/DDBJ whole genome shotgun (WGS) entry which is preliminary data.</text>
</comment>
<keyword evidence="3 7" id="KW-0227">DNA damage</keyword>
<dbReference type="GO" id="GO:0043590">
    <property type="term" value="C:bacterial nucleoid"/>
    <property type="evidence" value="ECO:0007669"/>
    <property type="project" value="TreeGrafter"/>
</dbReference>
<reference evidence="9 10" key="1">
    <citation type="submission" date="2014-06" db="EMBL/GenBank/DDBJ databases">
        <authorList>
            <person name="Ju J."/>
            <person name="Zhang J."/>
        </authorList>
    </citation>
    <scope>NUCLEOTIDE SEQUENCE [LARGE SCALE GENOMIC DNA]</scope>
    <source>
        <strain evidence="9 10">DsW_47</strain>
    </source>
</reference>
<dbReference type="Gene3D" id="2.40.50.140">
    <property type="entry name" value="Nucleic acid-binding proteins"/>
    <property type="match status" value="1"/>
</dbReference>
<evidence type="ECO:0000256" key="2">
    <source>
        <dbReference type="ARBA" id="ARBA00021310"/>
    </source>
</evidence>
<evidence type="ECO:0000256" key="3">
    <source>
        <dbReference type="ARBA" id="ARBA00022763"/>
    </source>
</evidence>
<dbReference type="Proteomes" id="UP000196086">
    <property type="component" value="Unassembled WGS sequence"/>
</dbReference>
<evidence type="ECO:0000256" key="6">
    <source>
        <dbReference type="ARBA" id="ARBA00033409"/>
    </source>
</evidence>
<comment type="function">
    <text evidence="7">Involved in DNA repair and RecF pathway recombination.</text>
</comment>
<accession>A0A1Z5YTG9</accession>
<sequence length="270" mass="29178">MDKGGTSHDWEAPALVLSTFPLGETNARVHVLTEEHGLLHGVAYGARSRAGSALWQPGNVVKIRFQVRSAGAMPRLSGELLYGSSFRLLDTPLALSMLQSVCVLADTALPEGEPCPALFAKTLKLLTFLGIDPPLSEREGLPQVVRWEVALLTDLGFGLNMSCCAVTGATTGLRYISPRTGRAVTDEGAGEWKDRLLSLPAFLLSDQDVGTMADWLAGLQLTRYFLVRDAYGQRHAPLPAARERLEARVMRVVEGEQQADPAPVSNSLES</sequence>
<evidence type="ECO:0000259" key="8">
    <source>
        <dbReference type="Pfam" id="PF11967"/>
    </source>
</evidence>
<gene>
    <name evidence="7" type="primary">recO</name>
    <name evidence="9" type="ORF">HK14_08455</name>
</gene>
<dbReference type="InterPro" id="IPR037278">
    <property type="entry name" value="ARFGAP/RecO"/>
</dbReference>
<protein>
    <recommendedName>
        <fullName evidence="2 7">DNA repair protein RecO</fullName>
    </recommendedName>
    <alternativeName>
        <fullName evidence="6 7">Recombination protein O</fullName>
    </alternativeName>
</protein>
<evidence type="ECO:0000256" key="4">
    <source>
        <dbReference type="ARBA" id="ARBA00023172"/>
    </source>
</evidence>
<dbReference type="InterPro" id="IPR042242">
    <property type="entry name" value="RecO_C"/>
</dbReference>
<dbReference type="OrthoDB" id="9804792at2"/>
<dbReference type="EMBL" id="JOMQ01000041">
    <property type="protein sequence ID" value="OUJ01630.1"/>
    <property type="molecule type" value="Genomic_DNA"/>
</dbReference>
<dbReference type="PANTHER" id="PTHR33991">
    <property type="entry name" value="DNA REPAIR PROTEIN RECO"/>
    <property type="match status" value="1"/>
</dbReference>
<dbReference type="SUPFAM" id="SSF50249">
    <property type="entry name" value="Nucleic acid-binding proteins"/>
    <property type="match status" value="1"/>
</dbReference>
<dbReference type="InterPro" id="IPR012340">
    <property type="entry name" value="NA-bd_OB-fold"/>
</dbReference>
<dbReference type="RefSeq" id="WP_086651556.1">
    <property type="nucleotide sequence ID" value="NZ_JOMQ01000041.1"/>
</dbReference>
<dbReference type="HAMAP" id="MF_00201">
    <property type="entry name" value="RecO"/>
    <property type="match status" value="1"/>
</dbReference>
<organism evidence="9 10">
    <name type="scientific">Acetobacter cibinongensis</name>
    <dbReference type="NCBI Taxonomy" id="146475"/>
    <lineage>
        <taxon>Bacteria</taxon>
        <taxon>Pseudomonadati</taxon>
        <taxon>Pseudomonadota</taxon>
        <taxon>Alphaproteobacteria</taxon>
        <taxon>Acetobacterales</taxon>
        <taxon>Acetobacteraceae</taxon>
        <taxon>Acetobacter</taxon>
    </lineage>
</organism>
<dbReference type="Gene3D" id="1.20.1440.120">
    <property type="entry name" value="Recombination protein O, C-terminal domain"/>
    <property type="match status" value="1"/>
</dbReference>
<keyword evidence="5 7" id="KW-0234">DNA repair</keyword>
<evidence type="ECO:0000256" key="7">
    <source>
        <dbReference type="HAMAP-Rule" id="MF_00201"/>
    </source>
</evidence>
<dbReference type="PANTHER" id="PTHR33991:SF1">
    <property type="entry name" value="DNA REPAIR PROTEIN RECO"/>
    <property type="match status" value="1"/>
</dbReference>
<proteinExistence type="inferred from homology"/>
<dbReference type="SUPFAM" id="SSF57863">
    <property type="entry name" value="ArfGap/RecO-like zinc finger"/>
    <property type="match status" value="1"/>
</dbReference>
<dbReference type="GO" id="GO:0006302">
    <property type="term" value="P:double-strand break repair"/>
    <property type="evidence" value="ECO:0007669"/>
    <property type="project" value="TreeGrafter"/>
</dbReference>
<evidence type="ECO:0000313" key="10">
    <source>
        <dbReference type="Proteomes" id="UP000196086"/>
    </source>
</evidence>
<dbReference type="Pfam" id="PF02565">
    <property type="entry name" value="RecO_C"/>
    <property type="match status" value="1"/>
</dbReference>
<dbReference type="GO" id="GO:0006310">
    <property type="term" value="P:DNA recombination"/>
    <property type="evidence" value="ECO:0007669"/>
    <property type="project" value="UniProtKB-UniRule"/>
</dbReference>
<feature type="domain" description="DNA replication/recombination mediator RecO N-terminal" evidence="8">
    <location>
        <begin position="9"/>
        <end position="78"/>
    </location>
</feature>
<dbReference type="AlphaFoldDB" id="A0A1Z5YTG9"/>
<name>A0A1Z5YTG9_9PROT</name>
<evidence type="ECO:0000256" key="1">
    <source>
        <dbReference type="ARBA" id="ARBA00007452"/>
    </source>
</evidence>
<evidence type="ECO:0000313" key="9">
    <source>
        <dbReference type="EMBL" id="OUJ01630.1"/>
    </source>
</evidence>
<dbReference type="InterPro" id="IPR022572">
    <property type="entry name" value="DNA_rep/recomb_RecO_N"/>
</dbReference>
<evidence type="ECO:0000256" key="5">
    <source>
        <dbReference type="ARBA" id="ARBA00023204"/>
    </source>
</evidence>
<dbReference type="Pfam" id="PF11967">
    <property type="entry name" value="RecO_N"/>
    <property type="match status" value="1"/>
</dbReference>